<proteinExistence type="predicted"/>
<evidence type="ECO:0000313" key="2">
    <source>
        <dbReference type="EMBL" id="PRW62664.1"/>
    </source>
</evidence>
<evidence type="ECO:0000256" key="1">
    <source>
        <dbReference type="SAM" id="Phobius"/>
    </source>
</evidence>
<feature type="transmembrane region" description="Helical" evidence="1">
    <location>
        <begin position="137"/>
        <end position="159"/>
    </location>
</feature>
<keyword evidence="1" id="KW-1133">Transmembrane helix</keyword>
<keyword evidence="1" id="KW-0812">Transmembrane</keyword>
<dbReference type="Pfam" id="PF19873">
    <property type="entry name" value="DUF6346"/>
    <property type="match status" value="1"/>
</dbReference>
<dbReference type="InParanoid" id="A0A2T0GU94"/>
<comment type="caution">
    <text evidence="2">The sequence shown here is derived from an EMBL/GenBank/DDBJ whole genome shotgun (WGS) entry which is preliminary data.</text>
</comment>
<dbReference type="STRING" id="1050202.GCA_000384035_02861"/>
<reference evidence="2 3" key="1">
    <citation type="submission" date="2018-03" db="EMBL/GenBank/DDBJ databases">
        <title>Actinopolyspora mortivallis from Sahara, screening for active biomolecules.</title>
        <authorList>
            <person name="Selama O."/>
            <person name="Wellington E.M.H."/>
            <person name="Hacene H."/>
        </authorList>
    </citation>
    <scope>NUCLEOTIDE SEQUENCE [LARGE SCALE GENOMIC DNA]</scope>
    <source>
        <strain evidence="2 3">M5A</strain>
    </source>
</reference>
<keyword evidence="3" id="KW-1185">Reference proteome</keyword>
<dbReference type="Proteomes" id="UP000239352">
    <property type="component" value="Unassembled WGS sequence"/>
</dbReference>
<protein>
    <submittedName>
        <fullName evidence="2">Uncharacterized protein</fullName>
    </submittedName>
</protein>
<evidence type="ECO:0000313" key="3">
    <source>
        <dbReference type="Proteomes" id="UP000239352"/>
    </source>
</evidence>
<keyword evidence="1" id="KW-0472">Membrane</keyword>
<accession>A0A2T0GU94</accession>
<dbReference type="AlphaFoldDB" id="A0A2T0GU94"/>
<dbReference type="RefSeq" id="WP_106114442.1">
    <property type="nucleotide sequence ID" value="NZ_PVSR01000027.1"/>
</dbReference>
<gene>
    <name evidence="2" type="ORF">CEP50_14205</name>
</gene>
<name>A0A2T0GU94_ACTMO</name>
<feature type="transmembrane region" description="Helical" evidence="1">
    <location>
        <begin position="12"/>
        <end position="34"/>
    </location>
</feature>
<dbReference type="EMBL" id="PVSR01000027">
    <property type="protein sequence ID" value="PRW62664.1"/>
    <property type="molecule type" value="Genomic_DNA"/>
</dbReference>
<sequence>MKVFVRLARDVVLIPLGLLLFAASILVVIPFFGLGAVGSEVTDRGTAVAQRCRFAGPIADSQSPDGGSVVGFGHICRARVTWQDGTTEMREVTGSQLTPDDIGREVAVVERAVDTGNGGSTSTEQEVYRQDYRPKPVLGVIGILATGLPAVGCVLFGWANLRARFGSSTTADA</sequence>
<dbReference type="InterPro" id="IPR045927">
    <property type="entry name" value="DUF6346"/>
</dbReference>
<organism evidence="2 3">
    <name type="scientific">Actinopolyspora mortivallis</name>
    <dbReference type="NCBI Taxonomy" id="33906"/>
    <lineage>
        <taxon>Bacteria</taxon>
        <taxon>Bacillati</taxon>
        <taxon>Actinomycetota</taxon>
        <taxon>Actinomycetes</taxon>
        <taxon>Actinopolysporales</taxon>
        <taxon>Actinopolysporaceae</taxon>
        <taxon>Actinopolyspora</taxon>
    </lineage>
</organism>